<reference evidence="1 2" key="1">
    <citation type="submission" date="2014-04" db="EMBL/GenBank/DDBJ databases">
        <authorList>
            <consortium name="DOE Joint Genome Institute"/>
            <person name="Kuo A."/>
            <person name="Kohler A."/>
            <person name="Nagy L.G."/>
            <person name="Floudas D."/>
            <person name="Copeland A."/>
            <person name="Barry K.W."/>
            <person name="Cichocki N."/>
            <person name="Veneault-Fourrey C."/>
            <person name="LaButti K."/>
            <person name="Lindquist E.A."/>
            <person name="Lipzen A."/>
            <person name="Lundell T."/>
            <person name="Morin E."/>
            <person name="Murat C."/>
            <person name="Sun H."/>
            <person name="Tunlid A."/>
            <person name="Henrissat B."/>
            <person name="Grigoriev I.V."/>
            <person name="Hibbett D.S."/>
            <person name="Martin F."/>
            <person name="Nordberg H.P."/>
            <person name="Cantor M.N."/>
            <person name="Hua S.X."/>
        </authorList>
    </citation>
    <scope>NUCLEOTIDE SEQUENCE [LARGE SCALE GENOMIC DNA]</scope>
    <source>
        <strain evidence="1 2">LaAM-08-1</strain>
    </source>
</reference>
<evidence type="ECO:0000313" key="2">
    <source>
        <dbReference type="Proteomes" id="UP000054477"/>
    </source>
</evidence>
<sequence length="78" mass="8742">VCVSNVQHVTGGKTGYNWSFIGFYQLLNIYEKTATGNCTDPKCGQLQLEKIILWISPVQSYTGSANTSWWCVCNNIFT</sequence>
<accession>A0A0C9WMY8</accession>
<feature type="non-terminal residue" evidence="1">
    <location>
        <position position="78"/>
    </location>
</feature>
<name>A0A0C9WMY8_9AGAR</name>
<organism evidence="1 2">
    <name type="scientific">Laccaria amethystina LaAM-08-1</name>
    <dbReference type="NCBI Taxonomy" id="1095629"/>
    <lineage>
        <taxon>Eukaryota</taxon>
        <taxon>Fungi</taxon>
        <taxon>Dikarya</taxon>
        <taxon>Basidiomycota</taxon>
        <taxon>Agaricomycotina</taxon>
        <taxon>Agaricomycetes</taxon>
        <taxon>Agaricomycetidae</taxon>
        <taxon>Agaricales</taxon>
        <taxon>Agaricineae</taxon>
        <taxon>Hydnangiaceae</taxon>
        <taxon>Laccaria</taxon>
    </lineage>
</organism>
<gene>
    <name evidence="1" type="ORF">K443DRAFT_114941</name>
</gene>
<dbReference type="Proteomes" id="UP000054477">
    <property type="component" value="Unassembled WGS sequence"/>
</dbReference>
<dbReference type="AlphaFoldDB" id="A0A0C9WMY8"/>
<dbReference type="EMBL" id="KN838999">
    <property type="protein sequence ID" value="KIJ91490.1"/>
    <property type="molecule type" value="Genomic_DNA"/>
</dbReference>
<keyword evidence="2" id="KW-1185">Reference proteome</keyword>
<reference evidence="2" key="2">
    <citation type="submission" date="2015-01" db="EMBL/GenBank/DDBJ databases">
        <title>Evolutionary Origins and Diversification of the Mycorrhizal Mutualists.</title>
        <authorList>
            <consortium name="DOE Joint Genome Institute"/>
            <consortium name="Mycorrhizal Genomics Consortium"/>
            <person name="Kohler A."/>
            <person name="Kuo A."/>
            <person name="Nagy L.G."/>
            <person name="Floudas D."/>
            <person name="Copeland A."/>
            <person name="Barry K.W."/>
            <person name="Cichocki N."/>
            <person name="Veneault-Fourrey C."/>
            <person name="LaButti K."/>
            <person name="Lindquist E.A."/>
            <person name="Lipzen A."/>
            <person name="Lundell T."/>
            <person name="Morin E."/>
            <person name="Murat C."/>
            <person name="Riley R."/>
            <person name="Ohm R."/>
            <person name="Sun H."/>
            <person name="Tunlid A."/>
            <person name="Henrissat B."/>
            <person name="Grigoriev I.V."/>
            <person name="Hibbett D.S."/>
            <person name="Martin F."/>
        </authorList>
    </citation>
    <scope>NUCLEOTIDE SEQUENCE [LARGE SCALE GENOMIC DNA]</scope>
    <source>
        <strain evidence="2">LaAM-08-1</strain>
    </source>
</reference>
<evidence type="ECO:0000313" key="1">
    <source>
        <dbReference type="EMBL" id="KIJ91490.1"/>
    </source>
</evidence>
<dbReference type="HOGENOM" id="CLU_2628558_0_0_1"/>
<proteinExistence type="predicted"/>
<protein>
    <submittedName>
        <fullName evidence="1">Uncharacterized protein</fullName>
    </submittedName>
</protein>